<organism evidence="1 2">
    <name type="scientific">Araneus ventricosus</name>
    <name type="common">Orbweaver spider</name>
    <name type="synonym">Epeira ventricosa</name>
    <dbReference type="NCBI Taxonomy" id="182803"/>
    <lineage>
        <taxon>Eukaryota</taxon>
        <taxon>Metazoa</taxon>
        <taxon>Ecdysozoa</taxon>
        <taxon>Arthropoda</taxon>
        <taxon>Chelicerata</taxon>
        <taxon>Arachnida</taxon>
        <taxon>Araneae</taxon>
        <taxon>Araneomorphae</taxon>
        <taxon>Entelegynae</taxon>
        <taxon>Araneoidea</taxon>
        <taxon>Araneidae</taxon>
        <taxon>Araneus</taxon>
    </lineage>
</organism>
<keyword evidence="2" id="KW-1185">Reference proteome</keyword>
<reference evidence="1 2" key="1">
    <citation type="journal article" date="2019" name="Sci. Rep.">
        <title>Orb-weaving spider Araneus ventricosus genome elucidates the spidroin gene catalogue.</title>
        <authorList>
            <person name="Kono N."/>
            <person name="Nakamura H."/>
            <person name="Ohtoshi R."/>
            <person name="Moran D.A.P."/>
            <person name="Shinohara A."/>
            <person name="Yoshida Y."/>
            <person name="Fujiwara M."/>
            <person name="Mori M."/>
            <person name="Tomita M."/>
            <person name="Arakawa K."/>
        </authorList>
    </citation>
    <scope>NUCLEOTIDE SEQUENCE [LARGE SCALE GENOMIC DNA]</scope>
</reference>
<proteinExistence type="predicted"/>
<dbReference type="EMBL" id="BGPR01008303">
    <property type="protein sequence ID" value="GBN32867.1"/>
    <property type="molecule type" value="Genomic_DNA"/>
</dbReference>
<evidence type="ECO:0000313" key="2">
    <source>
        <dbReference type="Proteomes" id="UP000499080"/>
    </source>
</evidence>
<name>A0A4Y2N3V3_ARAVE</name>
<dbReference type="AlphaFoldDB" id="A0A4Y2N3V3"/>
<gene>
    <name evidence="1" type="ORF">AVEN_235889_1</name>
</gene>
<accession>A0A4Y2N3V3</accession>
<evidence type="ECO:0000313" key="1">
    <source>
        <dbReference type="EMBL" id="GBN32867.1"/>
    </source>
</evidence>
<sequence>MNKPWAKTRHFLCLCLIQFRDLSPRLFSVEDVIQRDLHLSRTLSSRPPSGSDGSTHKWVLSTEELAKRRIQTPAGCIWLAGIYKLALNER</sequence>
<protein>
    <submittedName>
        <fullName evidence="1">Uncharacterized protein</fullName>
    </submittedName>
</protein>
<dbReference type="Proteomes" id="UP000499080">
    <property type="component" value="Unassembled WGS sequence"/>
</dbReference>
<comment type="caution">
    <text evidence="1">The sequence shown here is derived from an EMBL/GenBank/DDBJ whole genome shotgun (WGS) entry which is preliminary data.</text>
</comment>